<dbReference type="Gene3D" id="1.25.10.10">
    <property type="entry name" value="Leucine-rich Repeat Variant"/>
    <property type="match status" value="2"/>
</dbReference>
<evidence type="ECO:0000313" key="2">
    <source>
        <dbReference type="EMBL" id="AXG08451.1"/>
    </source>
</evidence>
<reference evidence="2 3" key="1">
    <citation type="submission" date="2018-07" db="EMBL/GenBank/DDBJ databases">
        <title>Genome sequences of Haloplanus sp. CBA1112.</title>
        <authorList>
            <person name="Kim Y.B."/>
            <person name="Roh S.W."/>
        </authorList>
    </citation>
    <scope>NUCLEOTIDE SEQUENCE [LARGE SCALE GENOMIC DNA]</scope>
    <source>
        <strain evidence="2 3">CBA1112</strain>
        <plasmid evidence="3">pcba1112-01</plasmid>
    </source>
</reference>
<dbReference type="GeneID" id="37285416"/>
<evidence type="ECO:0008006" key="4">
    <source>
        <dbReference type="Google" id="ProtNLM"/>
    </source>
</evidence>
<dbReference type="GO" id="GO:0016491">
    <property type="term" value="F:oxidoreductase activity"/>
    <property type="evidence" value="ECO:0007669"/>
    <property type="project" value="TreeGrafter"/>
</dbReference>
<geneLocation type="plasmid" evidence="3">
    <name>pcba1112-01</name>
</geneLocation>
<dbReference type="RefSeq" id="WP_114604775.1">
    <property type="nucleotide sequence ID" value="NZ_CP031147.1"/>
</dbReference>
<dbReference type="SUPFAM" id="SSF48371">
    <property type="entry name" value="ARM repeat"/>
    <property type="match status" value="1"/>
</dbReference>
<proteinExistence type="predicted"/>
<dbReference type="InterPro" id="IPR021133">
    <property type="entry name" value="HEAT_type_2"/>
</dbReference>
<organism evidence="2 3">
    <name type="scientific">Haloplanus rubicundus</name>
    <dbReference type="NCBI Taxonomy" id="1547898"/>
    <lineage>
        <taxon>Archaea</taxon>
        <taxon>Methanobacteriati</taxon>
        <taxon>Methanobacteriota</taxon>
        <taxon>Stenosarchaea group</taxon>
        <taxon>Halobacteria</taxon>
        <taxon>Halobacteriales</taxon>
        <taxon>Haloferacaceae</taxon>
        <taxon>Haloplanus</taxon>
    </lineage>
</organism>
<accession>A0A345E8C9</accession>
<dbReference type="InterPro" id="IPR000225">
    <property type="entry name" value="Armadillo"/>
</dbReference>
<sequence>MFVFAFDRDWTVDVNPHPRHDAVPLEWVRHLAHETPHAVYAIGNQTLAEEDAIPGVVDIVGRHPDDWDEWLGEKQPDGRYEQFPLRREQLSLIADLHPDADGYVVVDDLDLSDVDAWEHYHAWEFVPAVERGDIHPDLPWVRDIMTDGGLPTSAGIMPANASMLSSFLDDHTDAPGFELTYIDDGAERTQLCHDVSLHAVTLERPSAAPALQCTPLAPDSDQFTVPVDAIELLSVVDPPPNLYTASAETPAEEATGLRRLADVNPEAVRISSILALLDREDVDLFREKDAAQALRRVAAVRPEDCTPAIPILRSLLTRDELPARADMLATLRAIGDADPRAIAPLTDELVPYLQSNIVSVRREATRCIAAIAEENPEDAVDAVPSLATIIEDDADGLQYAVYALSRITREYPEEVKPVAETLGEVTLRDSLSDSVRLNATAGLGRIVGEYPSIAVDIVDDVATLFDADNPKLRNNAIGLIGDVAIVHTDVVEPYTEEITALLTVEDTYTRINASGALSRVAEDFPESVEHVTPTFVELLSDENPLVRENACWALGHLSASVAVSPLEDRAQADDNADVRTRASWALVQINKGDQRDD</sequence>
<name>A0A345E8C9_9EURY</name>
<dbReference type="EMBL" id="CP031147">
    <property type="protein sequence ID" value="AXG08451.1"/>
    <property type="molecule type" value="Genomic_DNA"/>
</dbReference>
<protein>
    <recommendedName>
        <fullName evidence="4">HEAT repeat domain-containing protein</fullName>
    </recommendedName>
</protein>
<keyword evidence="2" id="KW-0614">Plasmid</keyword>
<dbReference type="SMART" id="SM00185">
    <property type="entry name" value="ARM"/>
    <property type="match status" value="2"/>
</dbReference>
<dbReference type="AlphaFoldDB" id="A0A345E8C9"/>
<gene>
    <name evidence="2" type="ORF">DU484_00520</name>
</gene>
<dbReference type="Proteomes" id="UP000252985">
    <property type="component" value="Plasmid pCBA1112-01"/>
</dbReference>
<dbReference type="SMART" id="SM00567">
    <property type="entry name" value="EZ_HEAT"/>
    <property type="match status" value="2"/>
</dbReference>
<dbReference type="PANTHER" id="PTHR12697:SF5">
    <property type="entry name" value="DEOXYHYPUSINE HYDROXYLASE"/>
    <property type="match status" value="1"/>
</dbReference>
<dbReference type="Pfam" id="PF13646">
    <property type="entry name" value="HEAT_2"/>
    <property type="match status" value="1"/>
</dbReference>
<evidence type="ECO:0000313" key="3">
    <source>
        <dbReference type="Proteomes" id="UP000252985"/>
    </source>
</evidence>
<dbReference type="InterPro" id="IPR011989">
    <property type="entry name" value="ARM-like"/>
</dbReference>
<dbReference type="InterPro" id="IPR004155">
    <property type="entry name" value="PBS_lyase_HEAT"/>
</dbReference>
<dbReference type="PROSITE" id="PS50077">
    <property type="entry name" value="HEAT_REPEAT"/>
    <property type="match status" value="1"/>
</dbReference>
<dbReference type="InterPro" id="IPR016024">
    <property type="entry name" value="ARM-type_fold"/>
</dbReference>
<dbReference type="KEGG" id="haq:DU484_00520"/>
<comment type="function">
    <text evidence="1">Catalyzes the hydroxylation of the N(6)-(4-aminobutyl)-L-lysine intermediate produced by deoxyhypusine synthase/DHPS on a critical lysine of the eukaryotic translation initiation factor 5A/eIF-5A. This is the second step of the post-translational modification of that lysine into an unusual amino acid residue named hypusine. Hypusination is unique to mature eIF-5A factor and is essential for its function.</text>
</comment>
<evidence type="ECO:0000256" key="1">
    <source>
        <dbReference type="ARBA" id="ARBA00045876"/>
    </source>
</evidence>
<dbReference type="PANTHER" id="PTHR12697">
    <property type="entry name" value="PBS LYASE HEAT-LIKE PROTEIN"/>
    <property type="match status" value="1"/>
</dbReference>